<gene>
    <name evidence="1" type="ORF">DFL_007764</name>
</gene>
<organism evidence="1 2">
    <name type="scientific">Arthrobotrys flagrans</name>
    <name type="common">Nematode-trapping fungus</name>
    <name type="synonym">Trichothecium flagrans</name>
    <dbReference type="NCBI Taxonomy" id="97331"/>
    <lineage>
        <taxon>Eukaryota</taxon>
        <taxon>Fungi</taxon>
        <taxon>Dikarya</taxon>
        <taxon>Ascomycota</taxon>
        <taxon>Pezizomycotina</taxon>
        <taxon>Orbiliomycetes</taxon>
        <taxon>Orbiliales</taxon>
        <taxon>Orbiliaceae</taxon>
        <taxon>Arthrobotrys</taxon>
    </lineage>
</organism>
<dbReference type="VEuPathDB" id="FungiDB:DFL_007764"/>
<dbReference type="AlphaFoldDB" id="A0A436ZWM0"/>
<dbReference type="GeneID" id="93590075"/>
<name>A0A436ZWM0_ARTFL</name>
<protein>
    <submittedName>
        <fullName evidence="1">Uncharacterized protein</fullName>
    </submittedName>
</protein>
<dbReference type="RefSeq" id="XP_067488921.1">
    <property type="nucleotide sequence ID" value="XM_067637400.1"/>
</dbReference>
<evidence type="ECO:0000313" key="2">
    <source>
        <dbReference type="Proteomes" id="UP000283090"/>
    </source>
</evidence>
<evidence type="ECO:0000313" key="1">
    <source>
        <dbReference type="EMBL" id="RVD83377.1"/>
    </source>
</evidence>
<dbReference type="Proteomes" id="UP000283090">
    <property type="component" value="Unassembled WGS sequence"/>
</dbReference>
<keyword evidence="2" id="KW-1185">Reference proteome</keyword>
<accession>A0A436ZWM0</accession>
<comment type="caution">
    <text evidence="1">The sequence shown here is derived from an EMBL/GenBank/DDBJ whole genome shotgun (WGS) entry which is preliminary data.</text>
</comment>
<reference evidence="1 2" key="1">
    <citation type="submission" date="2019-01" db="EMBL/GenBank/DDBJ databases">
        <title>Intercellular communication is required for trap formation in the nematode-trapping fungus Duddingtonia flagrans.</title>
        <authorList>
            <person name="Youssar L."/>
            <person name="Wernet V."/>
            <person name="Hensel N."/>
            <person name="Hildebrandt H.-G."/>
            <person name="Fischer R."/>
        </authorList>
    </citation>
    <scope>NUCLEOTIDE SEQUENCE [LARGE SCALE GENOMIC DNA]</scope>
    <source>
        <strain evidence="1 2">CBS H-5679</strain>
    </source>
</reference>
<dbReference type="EMBL" id="SAEB01000009">
    <property type="protein sequence ID" value="RVD83377.1"/>
    <property type="molecule type" value="Genomic_DNA"/>
</dbReference>
<sequence length="80" mass="9088">MALIISFAFEQLRLPISRSLSSEHQISFDRLTLSSSWPSSYFVAYLAPKVVWSLFGFEMRRYVDSDDLSRAASIAQAPEP</sequence>
<proteinExistence type="predicted"/>